<reference evidence="2" key="1">
    <citation type="journal article" date="2011" name="PLoS ONE">
        <title>A deep insight into the sialotranscriptome of the gulf coast tick, Amblyomma maculatum.</title>
        <authorList>
            <person name="Karim S."/>
            <person name="Singh P."/>
            <person name="Ribeiro J.M."/>
        </authorList>
    </citation>
    <scope>NUCLEOTIDE SEQUENCE</scope>
    <source>
        <tissue evidence="2">Salivary gland</tissue>
    </source>
</reference>
<name>G3MQP6_AMBMU</name>
<dbReference type="AlphaFoldDB" id="G3MQP6"/>
<keyword evidence="1" id="KW-0732">Signal</keyword>
<feature type="signal peptide" evidence="1">
    <location>
        <begin position="1"/>
        <end position="15"/>
    </location>
</feature>
<feature type="chain" id="PRO_5012067810" description="Lipocalin/cytosolic fatty-acid binding domain-containing protein" evidence="1">
    <location>
        <begin position="16"/>
        <end position="152"/>
    </location>
</feature>
<evidence type="ECO:0000313" key="2">
    <source>
        <dbReference type="EMBL" id="AEO35814.1"/>
    </source>
</evidence>
<dbReference type="EMBL" id="JO844197">
    <property type="protein sequence ID" value="AEO35814.1"/>
    <property type="molecule type" value="mRNA"/>
</dbReference>
<accession>G3MQP6</accession>
<dbReference type="InterPro" id="IPR012674">
    <property type="entry name" value="Calycin"/>
</dbReference>
<proteinExistence type="evidence at transcript level"/>
<evidence type="ECO:0000256" key="1">
    <source>
        <dbReference type="SAM" id="SignalP"/>
    </source>
</evidence>
<dbReference type="Gene3D" id="2.40.128.20">
    <property type="match status" value="1"/>
</dbReference>
<organism evidence="2">
    <name type="scientific">Amblyomma maculatum</name>
    <name type="common">Gulf Coast tick</name>
    <dbReference type="NCBI Taxonomy" id="34609"/>
    <lineage>
        <taxon>Eukaryota</taxon>
        <taxon>Metazoa</taxon>
        <taxon>Ecdysozoa</taxon>
        <taxon>Arthropoda</taxon>
        <taxon>Chelicerata</taxon>
        <taxon>Arachnida</taxon>
        <taxon>Acari</taxon>
        <taxon>Parasitiformes</taxon>
        <taxon>Ixodida</taxon>
        <taxon>Ixodoidea</taxon>
        <taxon>Ixodidae</taxon>
        <taxon>Amblyomminae</taxon>
        <taxon>Amblyomma</taxon>
    </lineage>
</organism>
<sequence>MLRSALPFLLYSVFATSDVFEEDPNSKYTETLNELMNYLSTDDKIWLVLKSTADRSELCVNNKKVKLENGKYEFTQNFLANDRIQSRRLYAMLKEEDDIGTMDVSEKEAGRTECHLYVRNAKLADWHPRECEKVYDEFCQEKHEISDSNCPT</sequence>
<protein>
    <recommendedName>
        <fullName evidence="3">Lipocalin/cytosolic fatty-acid binding domain-containing protein</fullName>
    </recommendedName>
</protein>
<evidence type="ECO:0008006" key="3">
    <source>
        <dbReference type="Google" id="ProtNLM"/>
    </source>
</evidence>